<feature type="chain" id="PRO_5042153585" description="EGF-like domain-containing protein" evidence="3">
    <location>
        <begin position="35"/>
        <end position="426"/>
    </location>
</feature>
<evidence type="ECO:0000256" key="2">
    <source>
        <dbReference type="SAM" id="MobiDB-lite"/>
    </source>
</evidence>
<name>A0AAE0ZY65_9GAST</name>
<dbReference type="PROSITE" id="PS50026">
    <property type="entry name" value="EGF_3"/>
    <property type="match status" value="1"/>
</dbReference>
<dbReference type="InterPro" id="IPR000742">
    <property type="entry name" value="EGF"/>
</dbReference>
<feature type="signal peptide" evidence="3">
    <location>
        <begin position="1"/>
        <end position="34"/>
    </location>
</feature>
<comment type="caution">
    <text evidence="1">Lacks conserved residue(s) required for the propagation of feature annotation.</text>
</comment>
<evidence type="ECO:0000256" key="3">
    <source>
        <dbReference type="SAM" id="SignalP"/>
    </source>
</evidence>
<comment type="caution">
    <text evidence="5">The sequence shown here is derived from an EMBL/GenBank/DDBJ whole genome shotgun (WGS) entry which is preliminary data.</text>
</comment>
<evidence type="ECO:0000256" key="1">
    <source>
        <dbReference type="PROSITE-ProRule" id="PRU00076"/>
    </source>
</evidence>
<dbReference type="Proteomes" id="UP001283361">
    <property type="component" value="Unassembled WGS sequence"/>
</dbReference>
<sequence length="426" mass="45619">MTTTYFTSISTKTRPSLTLGLQVLLLFLVPPARSGTIRGTVLTCHPRDRDPCANFPELCSAGNGLCVVKKPCEYECVCPPDGRVGRDCSNGNSQPSDGTGQNPADTTGTASNDKQVDSLLVFPPDLFWDLNHVAQQEDMIKTMPSPDVTTAHTTTPQSNTKIAEVSTDPLVFAKLTAIAGTSTMMPATVARLDTTPKEADMVNLSLKAADKTNTSKGTTPEPSILTLQKLVNVFNSDFSTPATDATYTQHSTTSSYMTSNLEAFIPPTTHKVTSVLHTSPSPDTASVAPHGFLSLPESNVRQLNRPSDLPHLPGISSARDRATRLSNAVLEPPKTSFHSLHGQKSPSSATGARQTTASTTSFISGSTKANTPKSIDNPKPAHNSFPTFFAGKPSDAVQETSNNRALHQLVHRVFHPLDAFQMRPKP</sequence>
<feature type="disulfide bond" evidence="1">
    <location>
        <begin position="59"/>
        <end position="76"/>
    </location>
</feature>
<gene>
    <name evidence="5" type="ORF">RRG08_021835</name>
</gene>
<evidence type="ECO:0000313" key="6">
    <source>
        <dbReference type="Proteomes" id="UP001283361"/>
    </source>
</evidence>
<keyword evidence="1" id="KW-0245">EGF-like domain</keyword>
<dbReference type="AlphaFoldDB" id="A0AAE0ZY65"/>
<keyword evidence="6" id="KW-1185">Reference proteome</keyword>
<dbReference type="EMBL" id="JAWDGP010003066">
    <property type="protein sequence ID" value="KAK3777725.1"/>
    <property type="molecule type" value="Genomic_DNA"/>
</dbReference>
<protein>
    <recommendedName>
        <fullName evidence="4">EGF-like domain-containing protein</fullName>
    </recommendedName>
</protein>
<feature type="region of interest" description="Disordered" evidence="2">
    <location>
        <begin position="331"/>
        <end position="384"/>
    </location>
</feature>
<evidence type="ECO:0000313" key="5">
    <source>
        <dbReference type="EMBL" id="KAK3777725.1"/>
    </source>
</evidence>
<feature type="compositionally biased region" description="Polar residues" evidence="2">
    <location>
        <begin position="336"/>
        <end position="374"/>
    </location>
</feature>
<proteinExistence type="predicted"/>
<evidence type="ECO:0000259" key="4">
    <source>
        <dbReference type="PROSITE" id="PS50026"/>
    </source>
</evidence>
<organism evidence="5 6">
    <name type="scientific">Elysia crispata</name>
    <name type="common">lettuce slug</name>
    <dbReference type="NCBI Taxonomy" id="231223"/>
    <lineage>
        <taxon>Eukaryota</taxon>
        <taxon>Metazoa</taxon>
        <taxon>Spiralia</taxon>
        <taxon>Lophotrochozoa</taxon>
        <taxon>Mollusca</taxon>
        <taxon>Gastropoda</taxon>
        <taxon>Heterobranchia</taxon>
        <taxon>Euthyneura</taxon>
        <taxon>Panpulmonata</taxon>
        <taxon>Sacoglossa</taxon>
        <taxon>Placobranchoidea</taxon>
        <taxon>Plakobranchidae</taxon>
        <taxon>Elysia</taxon>
    </lineage>
</organism>
<feature type="domain" description="EGF-like" evidence="4">
    <location>
        <begin position="48"/>
        <end position="89"/>
    </location>
</feature>
<reference evidence="5" key="1">
    <citation type="journal article" date="2023" name="G3 (Bethesda)">
        <title>A reference genome for the long-term kleptoplast-retaining sea slug Elysia crispata morphotype clarki.</title>
        <authorList>
            <person name="Eastman K.E."/>
            <person name="Pendleton A.L."/>
            <person name="Shaikh M.A."/>
            <person name="Suttiyut T."/>
            <person name="Ogas R."/>
            <person name="Tomko P."/>
            <person name="Gavelis G."/>
            <person name="Widhalm J.R."/>
            <person name="Wisecaver J.H."/>
        </authorList>
    </citation>
    <scope>NUCLEOTIDE SEQUENCE</scope>
    <source>
        <strain evidence="5">ECLA1</strain>
    </source>
</reference>
<feature type="region of interest" description="Disordered" evidence="2">
    <location>
        <begin position="89"/>
        <end position="111"/>
    </location>
</feature>
<keyword evidence="1" id="KW-1015">Disulfide bond</keyword>
<accession>A0AAE0ZY65</accession>
<keyword evidence="3" id="KW-0732">Signal</keyword>